<keyword evidence="2" id="KW-1003">Cell membrane</keyword>
<keyword evidence="3 7" id="KW-0812">Transmembrane</keyword>
<feature type="compositionally biased region" description="Basic and acidic residues" evidence="6">
    <location>
        <begin position="29"/>
        <end position="39"/>
    </location>
</feature>
<feature type="transmembrane region" description="Helical" evidence="7">
    <location>
        <begin position="270"/>
        <end position="289"/>
    </location>
</feature>
<name>A0A211ZK13_9PROT</name>
<dbReference type="NCBIfam" id="TIGR03476">
    <property type="entry name" value="HpnL"/>
    <property type="match status" value="1"/>
</dbReference>
<dbReference type="Pfam" id="PF03706">
    <property type="entry name" value="LPG_synthase_TM"/>
    <property type="match status" value="1"/>
</dbReference>
<evidence type="ECO:0000313" key="9">
    <source>
        <dbReference type="Proteomes" id="UP000196655"/>
    </source>
</evidence>
<evidence type="ECO:0000256" key="3">
    <source>
        <dbReference type="ARBA" id="ARBA00022692"/>
    </source>
</evidence>
<dbReference type="OrthoDB" id="7348988at2"/>
<dbReference type="PANTHER" id="PTHR39087">
    <property type="entry name" value="UPF0104 MEMBRANE PROTEIN MJ1595"/>
    <property type="match status" value="1"/>
</dbReference>
<keyword evidence="4 7" id="KW-1133">Transmembrane helix</keyword>
<comment type="caution">
    <text evidence="8">The sequence shown here is derived from an EMBL/GenBank/DDBJ whole genome shotgun (WGS) entry which is preliminary data.</text>
</comment>
<dbReference type="InterPro" id="IPR022791">
    <property type="entry name" value="L-PG_synthase/AglD"/>
</dbReference>
<evidence type="ECO:0000313" key="8">
    <source>
        <dbReference type="EMBL" id="OWJ65599.1"/>
    </source>
</evidence>
<evidence type="ECO:0000256" key="7">
    <source>
        <dbReference type="SAM" id="Phobius"/>
    </source>
</evidence>
<keyword evidence="5 7" id="KW-0472">Membrane</keyword>
<dbReference type="EMBL" id="NHON01000035">
    <property type="protein sequence ID" value="OWJ65599.1"/>
    <property type="molecule type" value="Genomic_DNA"/>
</dbReference>
<evidence type="ECO:0000256" key="6">
    <source>
        <dbReference type="SAM" id="MobiDB-lite"/>
    </source>
</evidence>
<gene>
    <name evidence="8" type="ORF">BWR60_18990</name>
</gene>
<organism evidence="8 9">
    <name type="scientific">Inquilinus limosus</name>
    <dbReference type="NCBI Taxonomy" id="171674"/>
    <lineage>
        <taxon>Bacteria</taxon>
        <taxon>Pseudomonadati</taxon>
        <taxon>Pseudomonadota</taxon>
        <taxon>Alphaproteobacteria</taxon>
        <taxon>Rhodospirillales</taxon>
        <taxon>Rhodospirillaceae</taxon>
        <taxon>Inquilinus</taxon>
    </lineage>
</organism>
<dbReference type="GO" id="GO:0005886">
    <property type="term" value="C:plasma membrane"/>
    <property type="evidence" value="ECO:0007669"/>
    <property type="project" value="UniProtKB-SubCell"/>
</dbReference>
<evidence type="ECO:0000256" key="4">
    <source>
        <dbReference type="ARBA" id="ARBA00022989"/>
    </source>
</evidence>
<feature type="transmembrane region" description="Helical" evidence="7">
    <location>
        <begin position="55"/>
        <end position="77"/>
    </location>
</feature>
<feature type="transmembrane region" description="Helical" evidence="7">
    <location>
        <begin position="202"/>
        <end position="222"/>
    </location>
</feature>
<evidence type="ECO:0000256" key="1">
    <source>
        <dbReference type="ARBA" id="ARBA00004651"/>
    </source>
</evidence>
<sequence length="385" mass="40745">MSRSGRPPESSAGLRSIDRQRPGGVNPRARQEPSRHADPRSYSARRDRRRIVNRPAIRVATAVVGLAGLCAIIWLVAAQNADAVLNLLLGASGGILLVVVSHFLAMGCSALGWRAAMRPLWSAGPGIFLWARLVRESANAVLPVAQVGGNVLGARVLALHGAGTLPAGAGMLVDLTLEFLTQILFFAIGLLVLIAIGGGDALGWAAIGLGIAVLMGLGFILAQRWGMFRLFETLLGRIAQEFDWPALNALSGLHDTVLAIYRDRGAMARAAALHLASWLFGAGEVWLALHVLGADIGFAEALVMESIGQAVRTAAFLVPGALGIQDGSILALGVMFGLPPELALSVALVKRIRELLLHAPALLIWYLIEGRRLLRAPDVAREQAS</sequence>
<feature type="transmembrane region" description="Helical" evidence="7">
    <location>
        <begin position="179"/>
        <end position="196"/>
    </location>
</feature>
<evidence type="ECO:0000256" key="2">
    <source>
        <dbReference type="ARBA" id="ARBA00022475"/>
    </source>
</evidence>
<dbReference type="STRING" id="1122125.GCA_000423185_02668"/>
<feature type="transmembrane region" description="Helical" evidence="7">
    <location>
        <begin position="83"/>
        <end position="113"/>
    </location>
</feature>
<feature type="region of interest" description="Disordered" evidence="6">
    <location>
        <begin position="1"/>
        <end position="45"/>
    </location>
</feature>
<proteinExistence type="predicted"/>
<protein>
    <recommendedName>
        <fullName evidence="10">TIGR00374 family protein</fullName>
    </recommendedName>
</protein>
<evidence type="ECO:0008006" key="10">
    <source>
        <dbReference type="Google" id="ProtNLM"/>
    </source>
</evidence>
<evidence type="ECO:0000256" key="5">
    <source>
        <dbReference type="ARBA" id="ARBA00023136"/>
    </source>
</evidence>
<feature type="transmembrane region" description="Helical" evidence="7">
    <location>
        <begin position="329"/>
        <end position="349"/>
    </location>
</feature>
<dbReference type="PANTHER" id="PTHR39087:SF2">
    <property type="entry name" value="UPF0104 MEMBRANE PROTEIN MJ1595"/>
    <property type="match status" value="1"/>
</dbReference>
<dbReference type="AlphaFoldDB" id="A0A211ZK13"/>
<keyword evidence="9" id="KW-1185">Reference proteome</keyword>
<dbReference type="Proteomes" id="UP000196655">
    <property type="component" value="Unassembled WGS sequence"/>
</dbReference>
<comment type="subcellular location">
    <subcellularLocation>
        <location evidence="1">Cell membrane</location>
        <topology evidence="1">Multi-pass membrane protein</topology>
    </subcellularLocation>
</comment>
<accession>A0A211ZK13</accession>
<reference evidence="9" key="1">
    <citation type="submission" date="2017-05" db="EMBL/GenBank/DDBJ databases">
        <authorList>
            <person name="Macchi M."/>
            <person name="Festa S."/>
            <person name="Coppotelli B.M."/>
            <person name="Morelli I.S."/>
        </authorList>
    </citation>
    <scope>NUCLEOTIDE SEQUENCE [LARGE SCALE GENOMIC DNA]</scope>
    <source>
        <strain evidence="9">I</strain>
    </source>
</reference>